<gene>
    <name evidence="4" type="ORF">LEM8419_00678</name>
</gene>
<dbReference type="PANTHER" id="PTHR42693">
    <property type="entry name" value="ARYLSULFATASE FAMILY MEMBER"/>
    <property type="match status" value="1"/>
</dbReference>
<feature type="domain" description="Sulfatase N-terminal" evidence="3">
    <location>
        <begin position="47"/>
        <end position="155"/>
    </location>
</feature>
<dbReference type="Gene3D" id="3.40.720.10">
    <property type="entry name" value="Alkaline Phosphatase, subunit A"/>
    <property type="match status" value="1"/>
</dbReference>
<dbReference type="PANTHER" id="PTHR42693:SF53">
    <property type="entry name" value="ENDO-4-O-SULFATASE"/>
    <property type="match status" value="1"/>
</dbReference>
<dbReference type="InterPro" id="IPR050738">
    <property type="entry name" value="Sulfatase"/>
</dbReference>
<keyword evidence="5" id="KW-1185">Reference proteome</keyword>
<comment type="similarity">
    <text evidence="1">Belongs to the sulfatase family.</text>
</comment>
<evidence type="ECO:0000256" key="1">
    <source>
        <dbReference type="ARBA" id="ARBA00008779"/>
    </source>
</evidence>
<proteinExistence type="inferred from homology"/>
<dbReference type="CDD" id="cd16027">
    <property type="entry name" value="SGSH"/>
    <property type="match status" value="1"/>
</dbReference>
<evidence type="ECO:0000313" key="5">
    <source>
        <dbReference type="Proteomes" id="UP000837803"/>
    </source>
</evidence>
<dbReference type="EMBL" id="CAKLPZ010000001">
    <property type="protein sequence ID" value="CAH0999380.1"/>
    <property type="molecule type" value="Genomic_DNA"/>
</dbReference>
<evidence type="ECO:0000313" key="4">
    <source>
        <dbReference type="EMBL" id="CAH0999380.1"/>
    </source>
</evidence>
<name>A0ABN8F0F5_9BACT</name>
<dbReference type="SUPFAM" id="SSF53649">
    <property type="entry name" value="Alkaline phosphatase-like"/>
    <property type="match status" value="1"/>
</dbReference>
<accession>A0ABN8F0F5</accession>
<evidence type="ECO:0000256" key="2">
    <source>
        <dbReference type="ARBA" id="ARBA00022801"/>
    </source>
</evidence>
<feature type="domain" description="Sulfatase N-terminal" evidence="3">
    <location>
        <begin position="185"/>
        <end position="355"/>
    </location>
</feature>
<dbReference type="InterPro" id="IPR000917">
    <property type="entry name" value="Sulfatase_N"/>
</dbReference>
<organism evidence="4 5">
    <name type="scientific">Neolewinella maritima</name>
    <dbReference type="NCBI Taxonomy" id="1383882"/>
    <lineage>
        <taxon>Bacteria</taxon>
        <taxon>Pseudomonadati</taxon>
        <taxon>Bacteroidota</taxon>
        <taxon>Saprospiria</taxon>
        <taxon>Saprospirales</taxon>
        <taxon>Lewinellaceae</taxon>
        <taxon>Neolewinella</taxon>
    </lineage>
</organism>
<dbReference type="Pfam" id="PF00884">
    <property type="entry name" value="Sulfatase"/>
    <property type="match status" value="2"/>
</dbReference>
<dbReference type="GO" id="GO:0016787">
    <property type="term" value="F:hydrolase activity"/>
    <property type="evidence" value="ECO:0007669"/>
    <property type="project" value="UniProtKB-KW"/>
</dbReference>
<sequence length="589" mass="67059">MIYSSAVRSCYRTGVPALLFVLLFMGCTGGKEEAVREATATADERQPNVLWIVCEDMSPLIAAFGDSTIATPNLSRLAARGVRFPNTFSVAGVCAPSRNAIATGMYPISIGGHNMRTQYNVERLRDLGLPGEYGALPPPEAKMMSQVLREHGYFATNNKKTDYQFEAPKTAWDEQGPQAHWRHRPAGQPFFSIFNLEITHESQVWETNRKNLRFREGFETDTFPMEDYQVRYPDDERPDVILPAGAEPPLPPYLADTELTRQDVRRVYDNIRIMDQQVGFLLDQLEQDGLTDSTIVFFYSDHGGPLPRQKRLLYDSGLRVPLIVAWPDGQRAGQIDSLLFSFVDFAPTVHSMLGIEPADYLQGQAQFGSYQEPERQYVYAASDRLDEHYDRIRAVRDHRFKYLRNYYPERGYYLPVAYREKLPSMQELLRLRDAGQLTDAQSQWFRDRKPAEELFDTWNDPYELRNLAGQSAYADKLTELRTAMDEWLARVGDLGEVPEVELVQRFWNGGDVMPVTGRPQLRRDSVGRFILESKTPGAQVAYRILPADADKPGWRVYTEPIVFDLDGGDTLRAVAQRIGYGESGVSEGW</sequence>
<keyword evidence="2 4" id="KW-0378">Hydrolase</keyword>
<dbReference type="InterPro" id="IPR017850">
    <property type="entry name" value="Alkaline_phosphatase_core_sf"/>
</dbReference>
<dbReference type="RefSeq" id="WP_238749565.1">
    <property type="nucleotide sequence ID" value="NZ_CAKLPZ010000001.1"/>
</dbReference>
<dbReference type="Proteomes" id="UP000837803">
    <property type="component" value="Unassembled WGS sequence"/>
</dbReference>
<protein>
    <submittedName>
        <fullName evidence="4">Ulvan-active sulfatase</fullName>
        <ecNumber evidence="4">3.1.6.-</ecNumber>
    </submittedName>
</protein>
<dbReference type="EC" id="3.1.6.-" evidence="4"/>
<reference evidence="4" key="1">
    <citation type="submission" date="2021-12" db="EMBL/GenBank/DDBJ databases">
        <authorList>
            <person name="Rodrigo-Torres L."/>
            <person name="Arahal R. D."/>
            <person name="Lucena T."/>
        </authorList>
    </citation>
    <scope>NUCLEOTIDE SEQUENCE</scope>
    <source>
        <strain evidence="4">CECT 8419</strain>
    </source>
</reference>
<comment type="caution">
    <text evidence="4">The sequence shown here is derived from an EMBL/GenBank/DDBJ whole genome shotgun (WGS) entry which is preliminary data.</text>
</comment>
<evidence type="ECO:0000259" key="3">
    <source>
        <dbReference type="Pfam" id="PF00884"/>
    </source>
</evidence>